<dbReference type="InterPro" id="IPR023468">
    <property type="entry name" value="Riboflavin_kinase"/>
</dbReference>
<dbReference type="GO" id="GO:0005524">
    <property type="term" value="F:ATP binding"/>
    <property type="evidence" value="ECO:0007669"/>
    <property type="project" value="UniProtKB-UniRule"/>
</dbReference>
<dbReference type="Gene3D" id="3.40.50.620">
    <property type="entry name" value="HUPs"/>
    <property type="match status" value="2"/>
</dbReference>
<dbReference type="UniPathway" id="UPA00277">
    <property type="reaction ID" value="UER00407"/>
</dbReference>
<dbReference type="UniPathway" id="UPA00276">
    <property type="reaction ID" value="UER00406"/>
</dbReference>
<evidence type="ECO:0000313" key="18">
    <source>
        <dbReference type="Proteomes" id="UP000476338"/>
    </source>
</evidence>
<keyword evidence="6 15" id="KW-0808">Transferase</keyword>
<evidence type="ECO:0000256" key="8">
    <source>
        <dbReference type="ARBA" id="ARBA00022741"/>
    </source>
</evidence>
<keyword evidence="9 15" id="KW-0418">Kinase</keyword>
<evidence type="ECO:0000256" key="3">
    <source>
        <dbReference type="ARBA" id="ARBA00005201"/>
    </source>
</evidence>
<dbReference type="SUPFAM" id="SSF52374">
    <property type="entry name" value="Nucleotidylyl transferase"/>
    <property type="match status" value="1"/>
</dbReference>
<keyword evidence="4 15" id="KW-0285">Flavoprotein</keyword>
<dbReference type="Pfam" id="PF01687">
    <property type="entry name" value="Flavokinase"/>
    <property type="match status" value="1"/>
</dbReference>
<evidence type="ECO:0000256" key="10">
    <source>
        <dbReference type="ARBA" id="ARBA00022827"/>
    </source>
</evidence>
<sequence length="273" mass="31563">MDKSAITSLAIGHFDGIHLGHMEIFKQLDEKGGILVIENSLKKLTPVREKFINLPIFYKNISKIKHLSGDEFIKSIKNEFANLKLIVVGYDFKFGHKRKCDVSDLKIFFDGDVFVVDEFIKNSLSVHSSDIKRFLRYGDIKKSNFLLGRLFCIFGKVVKGQGIGKDRLFATLNLETQDQILPKNGVYATIIKVDGRNYDSITFLGKRYSTDSKFSIETHIIEPFFKQNVEDVELFFVDFIRENQKFFDLNDLKMQISKDILISKKILKEYYEG</sequence>
<keyword evidence="7 15" id="KW-0548">Nucleotidyltransferase</keyword>
<dbReference type="EC" id="2.7.7.2" evidence="15"/>
<reference evidence="17 18" key="2">
    <citation type="submission" date="2020-03" db="EMBL/GenBank/DDBJ databases">
        <title>Campylobacter portucalensis sp. nov., a new species of Campylobacter isolated from the reproductive tract of bulls.</title>
        <authorList>
            <person name="Silva M.F."/>
            <person name="Pereira G."/>
            <person name="Carneiro C."/>
            <person name="Hemphill A."/>
            <person name="Mateus L."/>
            <person name="Lopes-Da-Costa L."/>
            <person name="Silva E."/>
        </authorList>
    </citation>
    <scope>NUCLEOTIDE SEQUENCE [LARGE SCALE GENOMIC DNA]</scope>
    <source>
        <strain evidence="17 18">FMV-PI01</strain>
    </source>
</reference>
<evidence type="ECO:0000256" key="7">
    <source>
        <dbReference type="ARBA" id="ARBA00022695"/>
    </source>
</evidence>
<dbReference type="Gene3D" id="2.40.30.30">
    <property type="entry name" value="Riboflavin kinase-like"/>
    <property type="match status" value="1"/>
</dbReference>
<dbReference type="GO" id="GO:0009231">
    <property type="term" value="P:riboflavin biosynthetic process"/>
    <property type="evidence" value="ECO:0007669"/>
    <property type="project" value="InterPro"/>
</dbReference>
<dbReference type="EC" id="2.7.1.26" evidence="15"/>
<dbReference type="SUPFAM" id="SSF82114">
    <property type="entry name" value="Riboflavin kinase-like"/>
    <property type="match status" value="1"/>
</dbReference>
<comment type="pathway">
    <text evidence="2 15">Cofactor biosynthesis; FAD biosynthesis; FAD from FMN: step 1/1.</text>
</comment>
<dbReference type="RefSeq" id="WP_154571228.1">
    <property type="nucleotide sequence ID" value="NZ_VWSJ01000031.1"/>
</dbReference>
<dbReference type="SMART" id="SM00904">
    <property type="entry name" value="Flavokinase"/>
    <property type="match status" value="1"/>
</dbReference>
<dbReference type="GO" id="GO:0006747">
    <property type="term" value="P:FAD biosynthetic process"/>
    <property type="evidence" value="ECO:0007669"/>
    <property type="project" value="UniProtKB-UniRule"/>
</dbReference>
<evidence type="ECO:0000259" key="16">
    <source>
        <dbReference type="SMART" id="SM00904"/>
    </source>
</evidence>
<keyword evidence="8 15" id="KW-0547">Nucleotide-binding</keyword>
<evidence type="ECO:0000256" key="2">
    <source>
        <dbReference type="ARBA" id="ARBA00004726"/>
    </source>
</evidence>
<keyword evidence="12" id="KW-0511">Multifunctional enzyme</keyword>
<comment type="similarity">
    <text evidence="15">Belongs to the ribF family.</text>
</comment>
<dbReference type="NCBIfam" id="NF004162">
    <property type="entry name" value="PRK05627.1-5"/>
    <property type="match status" value="1"/>
</dbReference>
<evidence type="ECO:0000256" key="9">
    <source>
        <dbReference type="ARBA" id="ARBA00022777"/>
    </source>
</evidence>
<evidence type="ECO:0000256" key="1">
    <source>
        <dbReference type="ARBA" id="ARBA00002121"/>
    </source>
</evidence>
<evidence type="ECO:0000313" key="17">
    <source>
        <dbReference type="EMBL" id="MSN96974.1"/>
    </source>
</evidence>
<evidence type="ECO:0000256" key="14">
    <source>
        <dbReference type="ARBA" id="ARBA00049494"/>
    </source>
</evidence>
<keyword evidence="10 15" id="KW-0274">FAD</keyword>
<comment type="catalytic activity">
    <reaction evidence="14 15">
        <text>FMN + ATP + H(+) = FAD + diphosphate</text>
        <dbReference type="Rhea" id="RHEA:17237"/>
        <dbReference type="ChEBI" id="CHEBI:15378"/>
        <dbReference type="ChEBI" id="CHEBI:30616"/>
        <dbReference type="ChEBI" id="CHEBI:33019"/>
        <dbReference type="ChEBI" id="CHEBI:57692"/>
        <dbReference type="ChEBI" id="CHEBI:58210"/>
        <dbReference type="EC" id="2.7.7.2"/>
    </reaction>
</comment>
<evidence type="ECO:0000256" key="13">
    <source>
        <dbReference type="ARBA" id="ARBA00047880"/>
    </source>
</evidence>
<dbReference type="InterPro" id="IPR023465">
    <property type="entry name" value="Riboflavin_kinase_dom_sf"/>
</dbReference>
<comment type="catalytic activity">
    <reaction evidence="13 15">
        <text>riboflavin + ATP = FMN + ADP + H(+)</text>
        <dbReference type="Rhea" id="RHEA:14357"/>
        <dbReference type="ChEBI" id="CHEBI:15378"/>
        <dbReference type="ChEBI" id="CHEBI:30616"/>
        <dbReference type="ChEBI" id="CHEBI:57986"/>
        <dbReference type="ChEBI" id="CHEBI:58210"/>
        <dbReference type="ChEBI" id="CHEBI:456216"/>
        <dbReference type="EC" id="2.7.1.26"/>
    </reaction>
</comment>
<dbReference type="InterPro" id="IPR002606">
    <property type="entry name" value="Riboflavin_kinase_bac"/>
</dbReference>
<accession>A0A6L5WIW9</accession>
<dbReference type="EMBL" id="VWSJ01000031">
    <property type="protein sequence ID" value="MSN96974.1"/>
    <property type="molecule type" value="Genomic_DNA"/>
</dbReference>
<dbReference type="PANTHER" id="PTHR22749">
    <property type="entry name" value="RIBOFLAVIN KINASE/FMN ADENYLYLTRANSFERASE"/>
    <property type="match status" value="1"/>
</dbReference>
<reference evidence="17 18" key="1">
    <citation type="submission" date="2019-09" db="EMBL/GenBank/DDBJ databases">
        <authorList>
            <person name="Silva M."/>
            <person name="Pereira G."/>
            <person name="Lopes-Da-Costa L."/>
            <person name="Silva E."/>
        </authorList>
    </citation>
    <scope>NUCLEOTIDE SEQUENCE [LARGE SCALE GENOMIC DNA]</scope>
    <source>
        <strain evidence="17 18">FMV-PI01</strain>
    </source>
</reference>
<evidence type="ECO:0000256" key="5">
    <source>
        <dbReference type="ARBA" id="ARBA00022643"/>
    </source>
</evidence>
<evidence type="ECO:0000256" key="12">
    <source>
        <dbReference type="ARBA" id="ARBA00023268"/>
    </source>
</evidence>
<keyword evidence="18" id="KW-1185">Reference proteome</keyword>
<organism evidence="17 18">
    <name type="scientific">Campylobacter portucalensis</name>
    <dbReference type="NCBI Taxonomy" id="2608384"/>
    <lineage>
        <taxon>Bacteria</taxon>
        <taxon>Pseudomonadati</taxon>
        <taxon>Campylobacterota</taxon>
        <taxon>Epsilonproteobacteria</taxon>
        <taxon>Campylobacterales</taxon>
        <taxon>Campylobacteraceae</taxon>
        <taxon>Campylobacter</taxon>
    </lineage>
</organism>
<dbReference type="GO" id="GO:0008531">
    <property type="term" value="F:riboflavin kinase activity"/>
    <property type="evidence" value="ECO:0007669"/>
    <property type="project" value="UniProtKB-UniRule"/>
</dbReference>
<keyword evidence="11 15" id="KW-0067">ATP-binding</keyword>
<evidence type="ECO:0000256" key="4">
    <source>
        <dbReference type="ARBA" id="ARBA00022630"/>
    </source>
</evidence>
<name>A0A6L5WIW9_9BACT</name>
<keyword evidence="5 15" id="KW-0288">FMN</keyword>
<dbReference type="InterPro" id="IPR015865">
    <property type="entry name" value="Riboflavin_kinase_bac/euk"/>
</dbReference>
<comment type="function">
    <text evidence="1">Catalyzes the phosphorylation of riboflavin to FMN followed by the adenylation of FMN to FAD.</text>
</comment>
<comment type="caution">
    <text evidence="17">The sequence shown here is derived from an EMBL/GenBank/DDBJ whole genome shotgun (WGS) entry which is preliminary data.</text>
</comment>
<evidence type="ECO:0000256" key="6">
    <source>
        <dbReference type="ARBA" id="ARBA00022679"/>
    </source>
</evidence>
<dbReference type="PIRSF" id="PIRSF004491">
    <property type="entry name" value="FAD_Synth"/>
    <property type="match status" value="1"/>
</dbReference>
<dbReference type="GO" id="GO:0009398">
    <property type="term" value="P:FMN biosynthetic process"/>
    <property type="evidence" value="ECO:0007669"/>
    <property type="project" value="UniProtKB-UniRule"/>
</dbReference>
<dbReference type="GO" id="GO:0003919">
    <property type="term" value="F:FMN adenylyltransferase activity"/>
    <property type="evidence" value="ECO:0007669"/>
    <property type="project" value="UniProtKB-UniRule"/>
</dbReference>
<dbReference type="InterPro" id="IPR014729">
    <property type="entry name" value="Rossmann-like_a/b/a_fold"/>
</dbReference>
<evidence type="ECO:0000256" key="11">
    <source>
        <dbReference type="ARBA" id="ARBA00022840"/>
    </source>
</evidence>
<proteinExistence type="inferred from homology"/>
<evidence type="ECO:0000256" key="15">
    <source>
        <dbReference type="PIRNR" id="PIRNR004491"/>
    </source>
</evidence>
<dbReference type="InterPro" id="IPR015864">
    <property type="entry name" value="FAD_synthase"/>
</dbReference>
<dbReference type="PANTHER" id="PTHR22749:SF6">
    <property type="entry name" value="RIBOFLAVIN KINASE"/>
    <property type="match status" value="1"/>
</dbReference>
<comment type="pathway">
    <text evidence="3 15">Cofactor biosynthesis; FMN biosynthesis; FMN from riboflavin (ATP route): step 1/1.</text>
</comment>
<dbReference type="AlphaFoldDB" id="A0A6L5WIW9"/>
<dbReference type="Proteomes" id="UP000476338">
    <property type="component" value="Unassembled WGS sequence"/>
</dbReference>
<dbReference type="Pfam" id="PF06574">
    <property type="entry name" value="FAD_syn"/>
    <property type="match status" value="1"/>
</dbReference>
<protein>
    <recommendedName>
        <fullName evidence="15">Riboflavin biosynthesis protein</fullName>
    </recommendedName>
    <domain>
        <recommendedName>
            <fullName evidence="15">Riboflavin kinase</fullName>
            <ecNumber evidence="15">2.7.1.26</ecNumber>
        </recommendedName>
        <alternativeName>
            <fullName evidence="15">Flavokinase</fullName>
        </alternativeName>
    </domain>
    <domain>
        <recommendedName>
            <fullName evidence="15">FMN adenylyltransferase</fullName>
            <ecNumber evidence="15">2.7.7.2</ecNumber>
        </recommendedName>
        <alternativeName>
            <fullName evidence="15">FAD pyrophosphorylase</fullName>
        </alternativeName>
        <alternativeName>
            <fullName evidence="15">FAD synthase</fullName>
        </alternativeName>
    </domain>
</protein>
<gene>
    <name evidence="17" type="ORF">F1B92_07350</name>
</gene>
<feature type="domain" description="Riboflavin kinase" evidence="16">
    <location>
        <begin position="146"/>
        <end position="268"/>
    </location>
</feature>